<dbReference type="SUPFAM" id="SSF88946">
    <property type="entry name" value="Sigma2 domain of RNA polymerase sigma factors"/>
    <property type="match status" value="1"/>
</dbReference>
<protein>
    <submittedName>
        <fullName evidence="8">RNA polymerase subunit sigma-70</fullName>
    </submittedName>
</protein>
<keyword evidence="9" id="KW-1185">Reference proteome</keyword>
<organism evidence="8 9">
    <name type="scientific">Priestia koreensis</name>
    <dbReference type="NCBI Taxonomy" id="284581"/>
    <lineage>
        <taxon>Bacteria</taxon>
        <taxon>Bacillati</taxon>
        <taxon>Bacillota</taxon>
        <taxon>Bacilli</taxon>
        <taxon>Bacillales</taxon>
        <taxon>Bacillaceae</taxon>
        <taxon>Priestia</taxon>
    </lineage>
</organism>
<dbReference type="GO" id="GO:0006352">
    <property type="term" value="P:DNA-templated transcription initiation"/>
    <property type="evidence" value="ECO:0007669"/>
    <property type="project" value="InterPro"/>
</dbReference>
<dbReference type="PANTHER" id="PTHR43133:SF62">
    <property type="entry name" value="RNA POLYMERASE SIGMA FACTOR SIGZ"/>
    <property type="match status" value="1"/>
</dbReference>
<gene>
    <name evidence="8" type="ORF">AMD01_10845</name>
</gene>
<dbReference type="InterPro" id="IPR013325">
    <property type="entry name" value="RNA_pol_sigma_r2"/>
</dbReference>
<dbReference type="InterPro" id="IPR007630">
    <property type="entry name" value="RNA_pol_sigma70_r4"/>
</dbReference>
<proteinExistence type="inferred from homology"/>
<evidence type="ECO:0000256" key="3">
    <source>
        <dbReference type="ARBA" id="ARBA00023082"/>
    </source>
</evidence>
<evidence type="ECO:0000259" key="7">
    <source>
        <dbReference type="Pfam" id="PF04545"/>
    </source>
</evidence>
<feature type="domain" description="RNA polymerase sigma-70 region 2" evidence="6">
    <location>
        <begin position="24"/>
        <end position="91"/>
    </location>
</feature>
<evidence type="ECO:0000313" key="9">
    <source>
        <dbReference type="Proteomes" id="UP000037558"/>
    </source>
</evidence>
<dbReference type="GO" id="GO:0003677">
    <property type="term" value="F:DNA binding"/>
    <property type="evidence" value="ECO:0007669"/>
    <property type="project" value="UniProtKB-KW"/>
</dbReference>
<dbReference type="OrthoDB" id="9784272at2"/>
<dbReference type="Pfam" id="PF04542">
    <property type="entry name" value="Sigma70_r2"/>
    <property type="match status" value="1"/>
</dbReference>
<evidence type="ECO:0000256" key="1">
    <source>
        <dbReference type="ARBA" id="ARBA00010641"/>
    </source>
</evidence>
<dbReference type="CDD" id="cd06171">
    <property type="entry name" value="Sigma70_r4"/>
    <property type="match status" value="1"/>
</dbReference>
<keyword evidence="5" id="KW-0804">Transcription</keyword>
<evidence type="ECO:0000256" key="2">
    <source>
        <dbReference type="ARBA" id="ARBA00023015"/>
    </source>
</evidence>
<dbReference type="InterPro" id="IPR013324">
    <property type="entry name" value="RNA_pol_sigma_r3/r4-like"/>
</dbReference>
<feature type="domain" description="RNA polymerase sigma-70 region 4" evidence="7">
    <location>
        <begin position="128"/>
        <end position="176"/>
    </location>
</feature>
<dbReference type="PANTHER" id="PTHR43133">
    <property type="entry name" value="RNA POLYMERASE ECF-TYPE SIGMA FACTO"/>
    <property type="match status" value="1"/>
</dbReference>
<dbReference type="GO" id="GO:0016987">
    <property type="term" value="F:sigma factor activity"/>
    <property type="evidence" value="ECO:0007669"/>
    <property type="project" value="UniProtKB-KW"/>
</dbReference>
<dbReference type="InterPro" id="IPR014284">
    <property type="entry name" value="RNA_pol_sigma-70_dom"/>
</dbReference>
<accession>A0A0M0L5I8</accession>
<dbReference type="PATRIC" id="fig|284581.3.peg.2269"/>
<keyword evidence="3" id="KW-0731">Sigma factor</keyword>
<dbReference type="STRING" id="284581.AMD01_10845"/>
<comment type="similarity">
    <text evidence="1">Belongs to the sigma-70 factor family. ECF subfamily.</text>
</comment>
<dbReference type="InterPro" id="IPR039425">
    <property type="entry name" value="RNA_pol_sigma-70-like"/>
</dbReference>
<dbReference type="EMBL" id="LILC01000013">
    <property type="protein sequence ID" value="KOO46336.1"/>
    <property type="molecule type" value="Genomic_DNA"/>
</dbReference>
<name>A0A0M0L5I8_9BACI</name>
<dbReference type="RefSeq" id="WP_053401416.1">
    <property type="nucleotide sequence ID" value="NZ_LILC01000013.1"/>
</dbReference>
<dbReference type="InterPro" id="IPR007627">
    <property type="entry name" value="RNA_pol_sigma70_r2"/>
</dbReference>
<keyword evidence="4" id="KW-0238">DNA-binding</keyword>
<dbReference type="SUPFAM" id="SSF88659">
    <property type="entry name" value="Sigma3 and sigma4 domains of RNA polymerase sigma factors"/>
    <property type="match status" value="1"/>
</dbReference>
<evidence type="ECO:0000313" key="8">
    <source>
        <dbReference type="EMBL" id="KOO46336.1"/>
    </source>
</evidence>
<evidence type="ECO:0000256" key="5">
    <source>
        <dbReference type="ARBA" id="ARBA00023163"/>
    </source>
</evidence>
<dbReference type="Proteomes" id="UP000037558">
    <property type="component" value="Unassembled WGS sequence"/>
</dbReference>
<dbReference type="NCBIfam" id="TIGR02937">
    <property type="entry name" value="sigma70-ECF"/>
    <property type="match status" value="1"/>
</dbReference>
<sequence length="188" mass="21858">MEKLNDAVLYDRIKQGDQSALELLYDRYEKILYSFAFKLTSNIDVAEEVVQEVFIKLWKGGGVYDETKGKFSSWILTIARNTAIDLIRKRKDQPFQDAEVLNLLADENTHVEGEVEWQEERERIKRAVSQLSTEQQEVIDYVYFKGFTQQKIAESRQIPLGTVKGRIRLALKNLRQYLVADHGRRGDA</sequence>
<reference evidence="9" key="1">
    <citation type="submission" date="2015-08" db="EMBL/GenBank/DDBJ databases">
        <title>Fjat-14210 dsm16467.</title>
        <authorList>
            <person name="Liu B."/>
            <person name="Wang J."/>
            <person name="Zhu Y."/>
            <person name="Liu G."/>
            <person name="Chen Q."/>
            <person name="Chen Z."/>
            <person name="Lan J."/>
            <person name="Che J."/>
            <person name="Ge C."/>
            <person name="Shi H."/>
            <person name="Pan Z."/>
            <person name="Liu X."/>
        </authorList>
    </citation>
    <scope>NUCLEOTIDE SEQUENCE [LARGE SCALE GENOMIC DNA]</scope>
    <source>
        <strain evidence="9">DSM 16467</strain>
    </source>
</reference>
<evidence type="ECO:0000256" key="4">
    <source>
        <dbReference type="ARBA" id="ARBA00023125"/>
    </source>
</evidence>
<dbReference type="Pfam" id="PF04545">
    <property type="entry name" value="Sigma70_r4"/>
    <property type="match status" value="1"/>
</dbReference>
<evidence type="ECO:0000259" key="6">
    <source>
        <dbReference type="Pfam" id="PF04542"/>
    </source>
</evidence>
<dbReference type="AlphaFoldDB" id="A0A0M0L5I8"/>
<dbReference type="Gene3D" id="1.10.1740.10">
    <property type="match status" value="1"/>
</dbReference>
<dbReference type="InterPro" id="IPR036388">
    <property type="entry name" value="WH-like_DNA-bd_sf"/>
</dbReference>
<dbReference type="Gene3D" id="1.10.10.10">
    <property type="entry name" value="Winged helix-like DNA-binding domain superfamily/Winged helix DNA-binding domain"/>
    <property type="match status" value="1"/>
</dbReference>
<keyword evidence="2" id="KW-0805">Transcription regulation</keyword>
<comment type="caution">
    <text evidence="8">The sequence shown here is derived from an EMBL/GenBank/DDBJ whole genome shotgun (WGS) entry which is preliminary data.</text>
</comment>